<evidence type="ECO:0000313" key="7">
    <source>
        <dbReference type="Proteomes" id="UP001519362"/>
    </source>
</evidence>
<gene>
    <name evidence="6" type="ORF">JOF34_001303</name>
</gene>
<accession>A0ABS4ZHG2</accession>
<keyword evidence="3" id="KW-0804">Transcription</keyword>
<dbReference type="PROSITE" id="PS51077">
    <property type="entry name" value="HTH_ICLR"/>
    <property type="match status" value="1"/>
</dbReference>
<feature type="domain" description="HTH iclR-type" evidence="4">
    <location>
        <begin position="7"/>
        <end position="67"/>
    </location>
</feature>
<dbReference type="InterPro" id="IPR029016">
    <property type="entry name" value="GAF-like_dom_sf"/>
</dbReference>
<dbReference type="Gene3D" id="1.10.10.10">
    <property type="entry name" value="Winged helix-like DNA-binding domain superfamily/Winged helix DNA-binding domain"/>
    <property type="match status" value="1"/>
</dbReference>
<keyword evidence="1" id="KW-0805">Transcription regulation</keyword>
<evidence type="ECO:0000259" key="4">
    <source>
        <dbReference type="PROSITE" id="PS51077"/>
    </source>
</evidence>
<dbReference type="NCBIfam" id="TIGR02431">
    <property type="entry name" value="pcaR_pcaU"/>
    <property type="match status" value="1"/>
</dbReference>
<dbReference type="SUPFAM" id="SSF55781">
    <property type="entry name" value="GAF domain-like"/>
    <property type="match status" value="1"/>
</dbReference>
<dbReference type="InterPro" id="IPR036388">
    <property type="entry name" value="WH-like_DNA-bd_sf"/>
</dbReference>
<dbReference type="EMBL" id="JAGIOL010000001">
    <property type="protein sequence ID" value="MBP2436717.1"/>
    <property type="molecule type" value="Genomic_DNA"/>
</dbReference>
<dbReference type="SUPFAM" id="SSF46785">
    <property type="entry name" value="Winged helix' DNA-binding domain"/>
    <property type="match status" value="1"/>
</dbReference>
<sequence>MSERDFVQSLARGLAVIRAFDANHTRLSLSEVAARTDIPRAAARRFLHTLEELGYVRQVARTFSLTPRVLELGHSYLSALSLPDVVHPHLERLSHRLGESASAAVLDGTDIVYVARVPMRRIMSVDITIGTRFPAHATSMGRVLLASLPDEERAEILDRPLASLTERTIADPAALADELVRIRQQGFAIVDGELEEGVRSVAVPLRGRGERVIAAMNVSTSAARVTRDELMDAFLPALRGQAKEADAELTLV</sequence>
<dbReference type="PROSITE" id="PS51078">
    <property type="entry name" value="ICLR_ED"/>
    <property type="match status" value="1"/>
</dbReference>
<dbReference type="InterPro" id="IPR005471">
    <property type="entry name" value="Tscrpt_reg_IclR_N"/>
</dbReference>
<evidence type="ECO:0000313" key="6">
    <source>
        <dbReference type="EMBL" id="MBP2436717.1"/>
    </source>
</evidence>
<dbReference type="RefSeq" id="WP_165135709.1">
    <property type="nucleotide sequence ID" value="NZ_CP049253.1"/>
</dbReference>
<dbReference type="SMART" id="SM00346">
    <property type="entry name" value="HTH_ICLR"/>
    <property type="match status" value="1"/>
</dbReference>
<dbReference type="InterPro" id="IPR050707">
    <property type="entry name" value="HTH_MetabolicPath_Reg"/>
</dbReference>
<feature type="domain" description="IclR-ED" evidence="5">
    <location>
        <begin position="68"/>
        <end position="251"/>
    </location>
</feature>
<keyword evidence="7" id="KW-1185">Reference proteome</keyword>
<evidence type="ECO:0000256" key="1">
    <source>
        <dbReference type="ARBA" id="ARBA00023015"/>
    </source>
</evidence>
<proteinExistence type="predicted"/>
<evidence type="ECO:0000259" key="5">
    <source>
        <dbReference type="PROSITE" id="PS51078"/>
    </source>
</evidence>
<name>A0ABS4ZHG2_9MICO</name>
<dbReference type="Gene3D" id="3.30.450.40">
    <property type="match status" value="1"/>
</dbReference>
<evidence type="ECO:0000256" key="2">
    <source>
        <dbReference type="ARBA" id="ARBA00023125"/>
    </source>
</evidence>
<dbReference type="Pfam" id="PF01614">
    <property type="entry name" value="IclR_C"/>
    <property type="match status" value="1"/>
</dbReference>
<dbReference type="Pfam" id="PF09339">
    <property type="entry name" value="HTH_IclR"/>
    <property type="match status" value="1"/>
</dbReference>
<keyword evidence="2" id="KW-0238">DNA-binding</keyword>
<reference evidence="6 7" key="1">
    <citation type="submission" date="2021-03" db="EMBL/GenBank/DDBJ databases">
        <title>Sequencing the genomes of 1000 actinobacteria strains.</title>
        <authorList>
            <person name="Klenk H.-P."/>
        </authorList>
    </citation>
    <scope>NUCLEOTIDE SEQUENCE [LARGE SCALE GENOMIC DNA]</scope>
    <source>
        <strain evidence="6 7">DSM 24221</strain>
    </source>
</reference>
<dbReference type="InterPro" id="IPR014757">
    <property type="entry name" value="Tscrpt_reg_IclR_C"/>
</dbReference>
<dbReference type="PANTHER" id="PTHR30136">
    <property type="entry name" value="HELIX-TURN-HELIX TRANSCRIPTIONAL REGULATOR, ICLR FAMILY"/>
    <property type="match status" value="1"/>
</dbReference>
<dbReference type="InterPro" id="IPR012794">
    <property type="entry name" value="PcaR_PcaU"/>
</dbReference>
<dbReference type="Proteomes" id="UP001519362">
    <property type="component" value="Unassembled WGS sequence"/>
</dbReference>
<protein>
    <submittedName>
        <fullName evidence="6">IclR family pca regulon transcriptional regulator</fullName>
    </submittedName>
</protein>
<evidence type="ECO:0000256" key="3">
    <source>
        <dbReference type="ARBA" id="ARBA00023163"/>
    </source>
</evidence>
<comment type="caution">
    <text evidence="6">The sequence shown here is derived from an EMBL/GenBank/DDBJ whole genome shotgun (WGS) entry which is preliminary data.</text>
</comment>
<dbReference type="InterPro" id="IPR036390">
    <property type="entry name" value="WH_DNA-bd_sf"/>
</dbReference>
<dbReference type="PANTHER" id="PTHR30136:SF34">
    <property type="entry name" value="TRANSCRIPTIONAL REGULATOR"/>
    <property type="match status" value="1"/>
</dbReference>
<organism evidence="6 7">
    <name type="scientific">Microbacterium amylolyticum</name>
    <dbReference type="NCBI Taxonomy" id="936337"/>
    <lineage>
        <taxon>Bacteria</taxon>
        <taxon>Bacillati</taxon>
        <taxon>Actinomycetota</taxon>
        <taxon>Actinomycetes</taxon>
        <taxon>Micrococcales</taxon>
        <taxon>Microbacteriaceae</taxon>
        <taxon>Microbacterium</taxon>
    </lineage>
</organism>